<reference evidence="2" key="1">
    <citation type="submission" date="2019-12" db="EMBL/GenBank/DDBJ databases">
        <title>Genome sequencing and annotation of Brassica cretica.</title>
        <authorList>
            <person name="Studholme D.J."/>
            <person name="Sarris P.F."/>
        </authorList>
    </citation>
    <scope>NUCLEOTIDE SEQUENCE</scope>
    <source>
        <strain evidence="2">PFS-001/15</strain>
        <tissue evidence="2">Leaf</tissue>
    </source>
</reference>
<proteinExistence type="predicted"/>
<keyword evidence="1" id="KW-0472">Membrane</keyword>
<name>A0A8S9I817_BRACR</name>
<keyword evidence="1" id="KW-0812">Transmembrane</keyword>
<protein>
    <submittedName>
        <fullName evidence="2">Uncharacterized protein</fullName>
    </submittedName>
</protein>
<sequence length="208" mass="24150">MVKCTSVGEIEEEDGTIMVTHPYFIVMTAYFMGLGRYTIVMGKALQVRSRYCNSISSRFVLTSDHLLIEEIDLGLAEFGKSGNQISSSVCYGLRVLSVKLDEQDQCHRSVMARLVRYRTPYEMDPFSCLQALDRFNLGKKKDVGNDIVRTQRYNQKDIRFVGLDRYIKFFGSQERHRVRQFSEDVGFYPLPSRARCRLPPLERDLIYE</sequence>
<organism evidence="2 3">
    <name type="scientific">Brassica cretica</name>
    <name type="common">Mustard</name>
    <dbReference type="NCBI Taxonomy" id="69181"/>
    <lineage>
        <taxon>Eukaryota</taxon>
        <taxon>Viridiplantae</taxon>
        <taxon>Streptophyta</taxon>
        <taxon>Embryophyta</taxon>
        <taxon>Tracheophyta</taxon>
        <taxon>Spermatophyta</taxon>
        <taxon>Magnoliopsida</taxon>
        <taxon>eudicotyledons</taxon>
        <taxon>Gunneridae</taxon>
        <taxon>Pentapetalae</taxon>
        <taxon>rosids</taxon>
        <taxon>malvids</taxon>
        <taxon>Brassicales</taxon>
        <taxon>Brassicaceae</taxon>
        <taxon>Brassiceae</taxon>
        <taxon>Brassica</taxon>
    </lineage>
</organism>
<dbReference type="Proteomes" id="UP000712281">
    <property type="component" value="Unassembled WGS sequence"/>
</dbReference>
<evidence type="ECO:0000256" key="1">
    <source>
        <dbReference type="SAM" id="Phobius"/>
    </source>
</evidence>
<keyword evidence="1" id="KW-1133">Transmembrane helix</keyword>
<dbReference type="EMBL" id="QGKW02001911">
    <property type="protein sequence ID" value="KAF2565583.1"/>
    <property type="molecule type" value="Genomic_DNA"/>
</dbReference>
<dbReference type="AlphaFoldDB" id="A0A8S9I817"/>
<accession>A0A8S9I817</accession>
<feature type="transmembrane region" description="Helical" evidence="1">
    <location>
        <begin position="20"/>
        <end position="40"/>
    </location>
</feature>
<comment type="caution">
    <text evidence="2">The sequence shown here is derived from an EMBL/GenBank/DDBJ whole genome shotgun (WGS) entry which is preliminary data.</text>
</comment>
<evidence type="ECO:0000313" key="2">
    <source>
        <dbReference type="EMBL" id="KAF2565583.1"/>
    </source>
</evidence>
<gene>
    <name evidence="2" type="ORF">F2Q68_00026017</name>
</gene>
<evidence type="ECO:0000313" key="3">
    <source>
        <dbReference type="Proteomes" id="UP000712281"/>
    </source>
</evidence>